<proteinExistence type="predicted"/>
<dbReference type="AlphaFoldDB" id="A0A3B1D7I1"/>
<dbReference type="EMBL" id="UOGG01000220">
    <property type="protein sequence ID" value="VAX32773.1"/>
    <property type="molecule type" value="Genomic_DNA"/>
</dbReference>
<reference evidence="1" key="1">
    <citation type="submission" date="2018-06" db="EMBL/GenBank/DDBJ databases">
        <authorList>
            <person name="Zhirakovskaya E."/>
        </authorList>
    </citation>
    <scope>NUCLEOTIDE SEQUENCE</scope>
</reference>
<sequence length="40" mass="4372">MSSMTFVFSHFDKPCVTVTGDKNSIPVTCKDGEVNVMTAF</sequence>
<gene>
    <name evidence="1" type="ORF">MNBD_NITROSPINAE05-522</name>
</gene>
<protein>
    <submittedName>
        <fullName evidence="1">Uncharacterized protein</fullName>
    </submittedName>
</protein>
<evidence type="ECO:0000313" key="1">
    <source>
        <dbReference type="EMBL" id="VAX32773.1"/>
    </source>
</evidence>
<feature type="non-terminal residue" evidence="1">
    <location>
        <position position="40"/>
    </location>
</feature>
<name>A0A3B1D7I1_9ZZZZ</name>
<organism evidence="1">
    <name type="scientific">hydrothermal vent metagenome</name>
    <dbReference type="NCBI Taxonomy" id="652676"/>
    <lineage>
        <taxon>unclassified sequences</taxon>
        <taxon>metagenomes</taxon>
        <taxon>ecological metagenomes</taxon>
    </lineage>
</organism>
<accession>A0A3B1D7I1</accession>